<keyword evidence="2" id="KW-0472">Membrane</keyword>
<dbReference type="Pfam" id="PF02517">
    <property type="entry name" value="Rce1-like"/>
    <property type="match status" value="1"/>
</dbReference>
<evidence type="ECO:0000256" key="2">
    <source>
        <dbReference type="SAM" id="Phobius"/>
    </source>
</evidence>
<keyword evidence="4" id="KW-0378">Hydrolase</keyword>
<dbReference type="InterPro" id="IPR003675">
    <property type="entry name" value="Rce1/LyrA-like_dom"/>
</dbReference>
<feature type="region of interest" description="Disordered" evidence="1">
    <location>
        <begin position="1"/>
        <end position="46"/>
    </location>
</feature>
<gene>
    <name evidence="4" type="ORF">GJ697_22925</name>
</gene>
<evidence type="ECO:0000313" key="5">
    <source>
        <dbReference type="Proteomes" id="UP000481037"/>
    </source>
</evidence>
<feature type="transmembrane region" description="Helical" evidence="2">
    <location>
        <begin position="165"/>
        <end position="180"/>
    </location>
</feature>
<feature type="domain" description="CAAX prenyl protease 2/Lysostaphin resistance protein A-like" evidence="3">
    <location>
        <begin position="129"/>
        <end position="224"/>
    </location>
</feature>
<dbReference type="EMBL" id="WKJM01000023">
    <property type="protein sequence ID" value="MRX10691.1"/>
    <property type="molecule type" value="Genomic_DNA"/>
</dbReference>
<proteinExistence type="predicted"/>
<sequence length="232" mass="24853">MPAAVRCRPPVAKSGRQCGRSARCRSREGNQKSPAPRRRSAGTGWRPAGRGVARRLLLDDGAFVILPNVLQCIDTNPCCLAILMTKITAVLYGCAFGVLTALGLTAIDAGLDYLKPFVASEPPPSGGELAVYIVGAIFIGPALETLLSQMAVVEAVIFRFGQKKWLAIGASTLVFALMHLPSAARVARMLFLGLAFGLIYYQFRRHSKSVAFTATLTTHTVHNILISAALLM</sequence>
<keyword evidence="2" id="KW-1133">Transmembrane helix</keyword>
<dbReference type="GO" id="GO:0006508">
    <property type="term" value="P:proteolysis"/>
    <property type="evidence" value="ECO:0007669"/>
    <property type="project" value="UniProtKB-KW"/>
</dbReference>
<feature type="transmembrane region" description="Helical" evidence="2">
    <location>
        <begin position="89"/>
        <end position="109"/>
    </location>
</feature>
<keyword evidence="2" id="KW-0812">Transmembrane</keyword>
<dbReference type="GO" id="GO:0008237">
    <property type="term" value="F:metallopeptidase activity"/>
    <property type="evidence" value="ECO:0007669"/>
    <property type="project" value="UniProtKB-KW"/>
</dbReference>
<reference evidence="4 5" key="1">
    <citation type="submission" date="2019-11" db="EMBL/GenBank/DDBJ databases">
        <title>Novel species isolated from a subtropical stream in China.</title>
        <authorList>
            <person name="Lu H."/>
        </authorList>
    </citation>
    <scope>NUCLEOTIDE SEQUENCE [LARGE SCALE GENOMIC DNA]</scope>
    <source>
        <strain evidence="4 5">FT25W</strain>
    </source>
</reference>
<keyword evidence="5" id="KW-1185">Reference proteome</keyword>
<organism evidence="4 5">
    <name type="scientific">Duganella alba</name>
    <dbReference type="NCBI Taxonomy" id="2666081"/>
    <lineage>
        <taxon>Bacteria</taxon>
        <taxon>Pseudomonadati</taxon>
        <taxon>Pseudomonadota</taxon>
        <taxon>Betaproteobacteria</taxon>
        <taxon>Burkholderiales</taxon>
        <taxon>Oxalobacteraceae</taxon>
        <taxon>Telluria group</taxon>
        <taxon>Duganella</taxon>
    </lineage>
</organism>
<dbReference type="Proteomes" id="UP000481037">
    <property type="component" value="Unassembled WGS sequence"/>
</dbReference>
<feature type="transmembrane region" description="Helical" evidence="2">
    <location>
        <begin position="186"/>
        <end position="203"/>
    </location>
</feature>
<dbReference type="GO" id="GO:0004175">
    <property type="term" value="F:endopeptidase activity"/>
    <property type="evidence" value="ECO:0007669"/>
    <property type="project" value="UniProtKB-ARBA"/>
</dbReference>
<accession>A0A6L5QP53</accession>
<dbReference type="GO" id="GO:0080120">
    <property type="term" value="P:CAAX-box protein maturation"/>
    <property type="evidence" value="ECO:0007669"/>
    <property type="project" value="UniProtKB-ARBA"/>
</dbReference>
<name>A0A6L5QP53_9BURK</name>
<keyword evidence="4" id="KW-0482">Metalloprotease</keyword>
<protein>
    <submittedName>
        <fullName evidence="4">CPBP family intramembrane metalloprotease</fullName>
    </submittedName>
</protein>
<dbReference type="AlphaFoldDB" id="A0A6L5QP53"/>
<keyword evidence="4" id="KW-0645">Protease</keyword>
<evidence type="ECO:0000259" key="3">
    <source>
        <dbReference type="Pfam" id="PF02517"/>
    </source>
</evidence>
<evidence type="ECO:0000313" key="4">
    <source>
        <dbReference type="EMBL" id="MRX10691.1"/>
    </source>
</evidence>
<comment type="caution">
    <text evidence="4">The sequence shown here is derived from an EMBL/GenBank/DDBJ whole genome shotgun (WGS) entry which is preliminary data.</text>
</comment>
<evidence type="ECO:0000256" key="1">
    <source>
        <dbReference type="SAM" id="MobiDB-lite"/>
    </source>
</evidence>
<feature type="transmembrane region" description="Helical" evidence="2">
    <location>
        <begin position="129"/>
        <end position="153"/>
    </location>
</feature>